<evidence type="ECO:0000313" key="3">
    <source>
        <dbReference type="Proteomes" id="UP000193978"/>
    </source>
</evidence>
<reference evidence="2 3" key="1">
    <citation type="submission" date="2017-02" db="EMBL/GenBank/DDBJ databases">
        <authorList>
            <person name="Peterson S.W."/>
        </authorList>
    </citation>
    <scope>NUCLEOTIDE SEQUENCE [LARGE SCALE GENOMIC DNA]</scope>
    <source>
        <strain evidence="2 3">S285</strain>
    </source>
</reference>
<accession>A0A1W6MZY7</accession>
<dbReference type="InterPro" id="IPR037401">
    <property type="entry name" value="SnoaL-like"/>
</dbReference>
<protein>
    <submittedName>
        <fullName evidence="2">Limonene-1,2-epoxide hydrolase</fullName>
    </submittedName>
</protein>
<dbReference type="GO" id="GO:0016787">
    <property type="term" value="F:hydrolase activity"/>
    <property type="evidence" value="ECO:0007669"/>
    <property type="project" value="UniProtKB-KW"/>
</dbReference>
<dbReference type="InterPro" id="IPR032710">
    <property type="entry name" value="NTF2-like_dom_sf"/>
</dbReference>
<dbReference type="SUPFAM" id="SSF54427">
    <property type="entry name" value="NTF2-like"/>
    <property type="match status" value="1"/>
</dbReference>
<evidence type="ECO:0000313" key="2">
    <source>
        <dbReference type="EMBL" id="ARN83135.1"/>
    </source>
</evidence>
<dbReference type="Gene3D" id="3.10.450.50">
    <property type="match status" value="1"/>
</dbReference>
<feature type="domain" description="SnoaL-like" evidence="1">
    <location>
        <begin position="29"/>
        <end position="124"/>
    </location>
</feature>
<dbReference type="PANTHER" id="PTHR41252:SF1">
    <property type="entry name" value="BLR2505 PROTEIN"/>
    <property type="match status" value="1"/>
</dbReference>
<dbReference type="PANTHER" id="PTHR41252">
    <property type="entry name" value="BLR2505 PROTEIN"/>
    <property type="match status" value="1"/>
</dbReference>
<dbReference type="Proteomes" id="UP000193978">
    <property type="component" value="Chromosome"/>
</dbReference>
<dbReference type="OrthoDB" id="7061942at2"/>
<dbReference type="STRING" id="655015.B1812_20965"/>
<sequence length="142" mass="16070">MLDKYSAYVGAEPYFTLVRQALGELVDGEHFFDVVAGDISYEVRYDLGWPLVVRGRAELMNQFQGYVGSIRLRSADGLIVNKADNGRVVVIEYDVHGTILATGASYENRFCSIIELENRKIARWRDYMDSHAAWTALTAKKN</sequence>
<gene>
    <name evidence="2" type="ORF">B1812_20965</name>
</gene>
<name>A0A1W6MZY7_9HYPH</name>
<dbReference type="KEGG" id="mbry:B1812_20965"/>
<keyword evidence="3" id="KW-1185">Reference proteome</keyword>
<dbReference type="EMBL" id="CP019948">
    <property type="protein sequence ID" value="ARN83135.1"/>
    <property type="molecule type" value="Genomic_DNA"/>
</dbReference>
<dbReference type="AlphaFoldDB" id="A0A1W6MZY7"/>
<keyword evidence="2" id="KW-0378">Hydrolase</keyword>
<proteinExistence type="predicted"/>
<dbReference type="Pfam" id="PF12680">
    <property type="entry name" value="SnoaL_2"/>
    <property type="match status" value="1"/>
</dbReference>
<organism evidence="2 3">
    <name type="scientific">Methylocystis bryophila</name>
    <dbReference type="NCBI Taxonomy" id="655015"/>
    <lineage>
        <taxon>Bacteria</taxon>
        <taxon>Pseudomonadati</taxon>
        <taxon>Pseudomonadota</taxon>
        <taxon>Alphaproteobacteria</taxon>
        <taxon>Hyphomicrobiales</taxon>
        <taxon>Methylocystaceae</taxon>
        <taxon>Methylocystis</taxon>
    </lineage>
</organism>
<evidence type="ECO:0000259" key="1">
    <source>
        <dbReference type="Pfam" id="PF12680"/>
    </source>
</evidence>